<dbReference type="EMBL" id="PIPU01000002">
    <property type="protein sequence ID" value="RUO48331.1"/>
    <property type="molecule type" value="Genomic_DNA"/>
</dbReference>
<accession>A0A432XI03</accession>
<dbReference type="InterPro" id="IPR035093">
    <property type="entry name" value="RelE/ParE_toxin_dom_sf"/>
</dbReference>
<dbReference type="AlphaFoldDB" id="A0A432XI03"/>
<evidence type="ECO:0000256" key="1">
    <source>
        <dbReference type="ARBA" id="ARBA00022649"/>
    </source>
</evidence>
<keyword evidence="3" id="KW-1185">Reference proteome</keyword>
<dbReference type="RefSeq" id="WP_092841513.1">
    <property type="nucleotide sequence ID" value="NZ_FPCF01000006.1"/>
</dbReference>
<evidence type="ECO:0000313" key="3">
    <source>
        <dbReference type="Proteomes" id="UP000286985"/>
    </source>
</evidence>
<dbReference type="Gene3D" id="3.30.2310.20">
    <property type="entry name" value="RelE-like"/>
    <property type="match status" value="1"/>
</dbReference>
<reference evidence="3" key="1">
    <citation type="journal article" date="2018" name="Front. Microbiol.">
        <title>Genome-Based Analysis Reveals the Taxonomy and Diversity of the Family Idiomarinaceae.</title>
        <authorList>
            <person name="Liu Y."/>
            <person name="Lai Q."/>
            <person name="Shao Z."/>
        </authorList>
    </citation>
    <scope>NUCLEOTIDE SEQUENCE [LARGE SCALE GENOMIC DNA]</scope>
    <source>
        <strain evidence="3">908033</strain>
    </source>
</reference>
<dbReference type="Proteomes" id="UP000286985">
    <property type="component" value="Unassembled WGS sequence"/>
</dbReference>
<dbReference type="Pfam" id="PF05016">
    <property type="entry name" value="ParE_toxin"/>
    <property type="match status" value="1"/>
</dbReference>
<dbReference type="STRING" id="519452.SAMN04488139_2246"/>
<dbReference type="OrthoDB" id="6239274at2"/>
<keyword evidence="1" id="KW-1277">Toxin-antitoxin system</keyword>
<dbReference type="InterPro" id="IPR007712">
    <property type="entry name" value="RelE/ParE_toxin"/>
</dbReference>
<gene>
    <name evidence="2" type="ORF">CWE24_05980</name>
</gene>
<proteinExistence type="predicted"/>
<sequence>MIFWEADALNDRENLYKFLYDFNPLVADKADDLLVSRIELLAQHPELGLSRSGMPGRLLIIPDISLVVSYYINGDDIYLLRVLHHKQNRPSC</sequence>
<comment type="caution">
    <text evidence="2">The sequence shown here is derived from an EMBL/GenBank/DDBJ whole genome shotgun (WGS) entry which is preliminary data.</text>
</comment>
<organism evidence="2 3">
    <name type="scientific">Pseudidiomarina donghaiensis</name>
    <dbReference type="NCBI Taxonomy" id="519452"/>
    <lineage>
        <taxon>Bacteria</taxon>
        <taxon>Pseudomonadati</taxon>
        <taxon>Pseudomonadota</taxon>
        <taxon>Gammaproteobacteria</taxon>
        <taxon>Alteromonadales</taxon>
        <taxon>Idiomarinaceae</taxon>
        <taxon>Pseudidiomarina</taxon>
    </lineage>
</organism>
<dbReference type="NCBIfam" id="TIGR02385">
    <property type="entry name" value="RelE_StbE"/>
    <property type="match status" value="1"/>
</dbReference>
<protein>
    <submittedName>
        <fullName evidence="2">Type II toxin-antitoxin system RelE/ParE family toxin</fullName>
    </submittedName>
</protein>
<evidence type="ECO:0000313" key="2">
    <source>
        <dbReference type="EMBL" id="RUO48331.1"/>
    </source>
</evidence>
<name>A0A432XI03_9GAMM</name>